<evidence type="ECO:0000313" key="2">
    <source>
        <dbReference type="Proteomes" id="UP000245626"/>
    </source>
</evidence>
<organism evidence="1 2">
    <name type="scientific">Violaceomyces palustris</name>
    <dbReference type="NCBI Taxonomy" id="1673888"/>
    <lineage>
        <taxon>Eukaryota</taxon>
        <taxon>Fungi</taxon>
        <taxon>Dikarya</taxon>
        <taxon>Basidiomycota</taxon>
        <taxon>Ustilaginomycotina</taxon>
        <taxon>Ustilaginomycetes</taxon>
        <taxon>Violaceomycetales</taxon>
        <taxon>Violaceomycetaceae</taxon>
        <taxon>Violaceomyces</taxon>
    </lineage>
</organism>
<proteinExistence type="predicted"/>
<dbReference type="EMBL" id="KZ819893">
    <property type="protein sequence ID" value="PWN50839.1"/>
    <property type="molecule type" value="Genomic_DNA"/>
</dbReference>
<accession>A0ACD0NYF4</accession>
<evidence type="ECO:0000313" key="1">
    <source>
        <dbReference type="EMBL" id="PWN50839.1"/>
    </source>
</evidence>
<reference evidence="1 2" key="1">
    <citation type="journal article" date="2018" name="Mol. Biol. Evol.">
        <title>Broad Genomic Sampling Reveals a Smut Pathogenic Ancestry of the Fungal Clade Ustilaginomycotina.</title>
        <authorList>
            <person name="Kijpornyongpan T."/>
            <person name="Mondo S.J."/>
            <person name="Barry K."/>
            <person name="Sandor L."/>
            <person name="Lee J."/>
            <person name="Lipzen A."/>
            <person name="Pangilinan J."/>
            <person name="LaButti K."/>
            <person name="Hainaut M."/>
            <person name="Henrissat B."/>
            <person name="Grigoriev I.V."/>
            <person name="Spatafora J.W."/>
            <person name="Aime M.C."/>
        </authorList>
    </citation>
    <scope>NUCLEOTIDE SEQUENCE [LARGE SCALE GENOMIC DNA]</scope>
    <source>
        <strain evidence="1 2">SA 807</strain>
    </source>
</reference>
<sequence>MSASGITVPSRPKQTYLAVPCPYTDCRETIEYLPPPPTALAALPAHETSFKVTCCKCNKNFEPPGAPKLVREAKKNGGKEQSKVAMAKKRRIGTDENPLDMTYYDILGVPASASQEEIKKAYRKLAIKLHPDKNPNDPEGEEKFKALATAYHVLSDAELRHKYNEFGASTPGLTPEDGFVDPEEVFGSLFGGERFADIIGTISIGRDMKEALQQDSEELEKQANGDSDPEAARDKSGLTPEQKAAKEEKERKQAEERAKQREERVSSLAEKLIRKLSIFTESVRNAGDDNLVREVASSFKEITRIEAEELKQESYGVELLHAVGFVYSSKSKHYLASTGMLWGIGGMFHSAASSLHVVRETVSTVRAALELKSVFEELAKAEEQGITEERKKQLEEAAAEKGMRALFKGAKLEVESVIRDVAERVLYDPEVSKETQRLRATALGIIGEVYSSVQKESEAKGELHADDYVKVETDASKDRDGRAGERDAFSSTRFEQPAAPSNEESKPKPYEPYKRHSRSTQQQDTFDRVSHP</sequence>
<protein>
    <submittedName>
        <fullName evidence="1">DnaJ-domain-containing protein</fullName>
    </submittedName>
</protein>
<dbReference type="Proteomes" id="UP000245626">
    <property type="component" value="Unassembled WGS sequence"/>
</dbReference>
<gene>
    <name evidence="1" type="ORF">IE53DRAFT_315009</name>
</gene>
<keyword evidence="2" id="KW-1185">Reference proteome</keyword>
<name>A0ACD0NYF4_9BASI</name>